<evidence type="ECO:0000313" key="2">
    <source>
        <dbReference type="EMBL" id="RHE41746.1"/>
    </source>
</evidence>
<sequence length="160" mass="18897">MGSPLIKRLDALYQRAQMVMAVQADHAPFVSIAPWSFMKDECIVKYYPEGNYQKPERITTTLHDALMIAQYYYECGLHVQFTMSLCIEWLFLYVRDDPRYAPPQQKSWYTKCTEENPEITAMLESEQRFEIIGTLRRMPQNFPFKGLPDDIKDDYKLMDS</sequence>
<accession>A0A174E7Q3</accession>
<organism evidence="1 3">
    <name type="scientific">Blautia obeum</name>
    <dbReference type="NCBI Taxonomy" id="40520"/>
    <lineage>
        <taxon>Bacteria</taxon>
        <taxon>Bacillati</taxon>
        <taxon>Bacillota</taxon>
        <taxon>Clostridia</taxon>
        <taxon>Lachnospirales</taxon>
        <taxon>Lachnospiraceae</taxon>
        <taxon>Blautia</taxon>
    </lineage>
</organism>
<proteinExistence type="predicted"/>
<evidence type="ECO:0000313" key="3">
    <source>
        <dbReference type="Proteomes" id="UP000095409"/>
    </source>
</evidence>
<dbReference type="Proteomes" id="UP000283745">
    <property type="component" value="Unassembled WGS sequence"/>
</dbReference>
<protein>
    <submittedName>
        <fullName evidence="1">Uncharacterized protein</fullName>
    </submittedName>
</protein>
<gene>
    <name evidence="2" type="ORF">DW740_00025</name>
    <name evidence="1" type="ORF">ERS852394_01970</name>
</gene>
<evidence type="ECO:0000313" key="1">
    <source>
        <dbReference type="EMBL" id="CUO33922.1"/>
    </source>
</evidence>
<dbReference type="EMBL" id="QSKF01000001">
    <property type="protein sequence ID" value="RHE41746.1"/>
    <property type="molecule type" value="Genomic_DNA"/>
</dbReference>
<reference evidence="1 3" key="1">
    <citation type="submission" date="2015-09" db="EMBL/GenBank/DDBJ databases">
        <authorList>
            <consortium name="Pathogen Informatics"/>
        </authorList>
    </citation>
    <scope>NUCLEOTIDE SEQUENCE [LARGE SCALE GENOMIC DNA]</scope>
    <source>
        <strain evidence="1 3">2789STDY5608837</strain>
    </source>
</reference>
<dbReference type="AlphaFoldDB" id="A0A174E7Q3"/>
<name>A0A174E7Q3_9FIRM</name>
<reference evidence="2 4" key="2">
    <citation type="submission" date="2018-08" db="EMBL/GenBank/DDBJ databases">
        <title>A genome reference for cultivated species of the human gut microbiota.</title>
        <authorList>
            <person name="Zou Y."/>
            <person name="Xue W."/>
            <person name="Luo G."/>
        </authorList>
    </citation>
    <scope>NUCLEOTIDE SEQUENCE [LARGE SCALE GENOMIC DNA]</scope>
    <source>
        <strain evidence="2 4">AM28-23</strain>
    </source>
</reference>
<evidence type="ECO:0000313" key="4">
    <source>
        <dbReference type="Proteomes" id="UP000283745"/>
    </source>
</evidence>
<dbReference type="RefSeq" id="WP_055066184.1">
    <property type="nucleotide sequence ID" value="NZ_CABJFK010000001.1"/>
</dbReference>
<dbReference type="EMBL" id="CYZD01000009">
    <property type="protein sequence ID" value="CUO33922.1"/>
    <property type="molecule type" value="Genomic_DNA"/>
</dbReference>
<dbReference type="Proteomes" id="UP000095409">
    <property type="component" value="Unassembled WGS sequence"/>
</dbReference>